<gene>
    <name evidence="1" type="ORF">BD94_1455</name>
</gene>
<dbReference type="EMBL" id="CP007547">
    <property type="protein sequence ID" value="AIL45230.1"/>
    <property type="molecule type" value="Genomic_DNA"/>
</dbReference>
<dbReference type="Proteomes" id="UP000028933">
    <property type="component" value="Chromosome"/>
</dbReference>
<evidence type="ECO:0000313" key="1">
    <source>
        <dbReference type="EMBL" id="AIL45230.1"/>
    </source>
</evidence>
<dbReference type="HOGENOM" id="CLU_758060_0_0_10"/>
<evidence type="ECO:0008006" key="3">
    <source>
        <dbReference type="Google" id="ProtNLM"/>
    </source>
</evidence>
<dbReference type="SUPFAM" id="SSF50969">
    <property type="entry name" value="YVTN repeat-like/Quinoprotein amine dehydrogenase"/>
    <property type="match status" value="1"/>
</dbReference>
<name>A0A077EI48_9FLAO</name>
<proteinExistence type="predicted"/>
<dbReference type="RefSeq" id="WP_024564992.1">
    <property type="nucleotide sequence ID" value="NZ_CP007547.1"/>
</dbReference>
<dbReference type="AlphaFoldDB" id="A0A077EI48"/>
<sequence>MLNPSKFASLFLIFIFISCSNENPKSLEFKIIDEAPFASTFETSESSADKIALHPINIHGIFTDIIAEDDLLICGNLRDPKLINLYSSKSGKLLNEIIIRGTGPNEGLSIAKLSVGSNSTPFIWAYDITLSKFFKISKDSLISSKNYIPEQEFILGKELKNIISPNFINDSLIMATTFSFDDSRYLYANTKKIIKKVGRLPKVTHSEMLLDRPNTKFPNKAFIFKAISIKHPTENKVAVFYNRADRAEFYSNDKLIKILHSSKNFGPIMRVTKLEKGFSVEENKKTKYAYLSITSNKKYIYSLYSGGDAEKTTSNRIFVFNWDGKFIKEMTLDREISNIYIDAKNNILYCTGDRDGGIFSAILNL</sequence>
<organism evidence="1 2">
    <name type="scientific">Elizabethkingia anophelis NUHP1</name>
    <dbReference type="NCBI Taxonomy" id="1338011"/>
    <lineage>
        <taxon>Bacteria</taxon>
        <taxon>Pseudomonadati</taxon>
        <taxon>Bacteroidota</taxon>
        <taxon>Flavobacteriia</taxon>
        <taxon>Flavobacteriales</taxon>
        <taxon>Weeksellaceae</taxon>
        <taxon>Elizabethkingia</taxon>
    </lineage>
</organism>
<dbReference type="PROSITE" id="PS51257">
    <property type="entry name" value="PROKAR_LIPOPROTEIN"/>
    <property type="match status" value="1"/>
</dbReference>
<dbReference type="eggNOG" id="COG3391">
    <property type="taxonomic scope" value="Bacteria"/>
</dbReference>
<dbReference type="InterPro" id="IPR011044">
    <property type="entry name" value="Quino_amine_DH_bsu"/>
</dbReference>
<evidence type="ECO:0000313" key="2">
    <source>
        <dbReference type="Proteomes" id="UP000028933"/>
    </source>
</evidence>
<dbReference type="Pfam" id="PF15869">
    <property type="entry name" value="TolB_like"/>
    <property type="match status" value="1"/>
</dbReference>
<reference evidence="1" key="1">
    <citation type="journal article" date="2013" name="Lancet">
        <title>First case of E anophelis outbreak in an intensive-care unit.</title>
        <authorList>
            <person name="Teo J."/>
            <person name="Tan S.Y."/>
            <person name="Tay M."/>
            <person name="Ding Y."/>
            <person name="Kjelleberg S."/>
            <person name="Givskov M."/>
            <person name="Lin R.T."/>
            <person name="Yang L."/>
        </authorList>
    </citation>
    <scope>NUCLEOTIDE SEQUENCE [LARGE SCALE GENOMIC DNA]</scope>
    <source>
        <strain evidence="1">NUHP1</strain>
    </source>
</reference>
<dbReference type="STRING" id="1338011.BD94_1455"/>
<accession>A0A077EI48</accession>
<reference evidence="1" key="2">
    <citation type="journal article" date="2015" name="Genome Biol. Evol.">
        <title>Complete Genome Sequence and Transcriptomic Analysis of the Novel Pathogen Elizabethkingia anophelis in Response to Oxidative Stress.</title>
        <authorList>
            <person name="Li Y."/>
            <person name="Liu Y."/>
            <person name="Chew S.C."/>
            <person name="Tay M."/>
            <person name="Salido M.M."/>
            <person name="Teo J."/>
            <person name="Lauro F.M."/>
            <person name="Givskov M."/>
            <person name="Yang L."/>
        </authorList>
    </citation>
    <scope>NUCLEOTIDE SEQUENCE</scope>
    <source>
        <strain evidence="1">NUHP1</strain>
    </source>
</reference>
<protein>
    <recommendedName>
        <fullName evidence="3">Lipoprotein</fullName>
    </recommendedName>
</protein>
<dbReference type="KEGG" id="eao:BD94_1455"/>